<dbReference type="Proteomes" id="UP001054837">
    <property type="component" value="Unassembled WGS sequence"/>
</dbReference>
<gene>
    <name evidence="1" type="primary">AVEN_78645_1</name>
    <name evidence="1" type="ORF">CDAR_614681</name>
</gene>
<dbReference type="AlphaFoldDB" id="A0AAV4UND1"/>
<organism evidence="1 2">
    <name type="scientific">Caerostris darwini</name>
    <dbReference type="NCBI Taxonomy" id="1538125"/>
    <lineage>
        <taxon>Eukaryota</taxon>
        <taxon>Metazoa</taxon>
        <taxon>Ecdysozoa</taxon>
        <taxon>Arthropoda</taxon>
        <taxon>Chelicerata</taxon>
        <taxon>Arachnida</taxon>
        <taxon>Araneae</taxon>
        <taxon>Araneomorphae</taxon>
        <taxon>Entelegynae</taxon>
        <taxon>Araneoidea</taxon>
        <taxon>Araneidae</taxon>
        <taxon>Caerostris</taxon>
    </lineage>
</organism>
<reference evidence="1 2" key="1">
    <citation type="submission" date="2021-06" db="EMBL/GenBank/DDBJ databases">
        <title>Caerostris darwini draft genome.</title>
        <authorList>
            <person name="Kono N."/>
            <person name="Arakawa K."/>
        </authorList>
    </citation>
    <scope>NUCLEOTIDE SEQUENCE [LARGE SCALE GENOMIC DNA]</scope>
</reference>
<proteinExistence type="predicted"/>
<name>A0AAV4UND1_9ARAC</name>
<accession>A0AAV4UND1</accession>
<comment type="caution">
    <text evidence="1">The sequence shown here is derived from an EMBL/GenBank/DDBJ whole genome shotgun (WGS) entry which is preliminary data.</text>
</comment>
<evidence type="ECO:0000313" key="2">
    <source>
        <dbReference type="Proteomes" id="UP001054837"/>
    </source>
</evidence>
<sequence>MNDVQSSNSMISSNNNYFKSSKSINELVLRLGQKSFEEIHIICQHSDAKHKIPRSNPFLIQADIKKHVNRHDNITNMKFSRQGKLIFSTADPVCAAQILNLEKIQETPVSTGVTFENITERFLIFDIPTNLQLSELADEIMNKNDMEVVELRRFVKLNSTQEFSPVRQCLHCYEFTHATRVCDKKSCPLCGVNHEGQCQGPEKCIICNGPHSTTSKICPRHTLEQKILEFKCRNHLTIGEARRLYTQSSKTHYSDAAKINTTAPNIEEIVNQRVESIVQNITIKMEQQTTLLIEIFQKTIENLVQYLVSVFHQTDLKKSPNRKRQMINLVPPTNNPMQWDAGGSNASN</sequence>
<evidence type="ECO:0000313" key="1">
    <source>
        <dbReference type="EMBL" id="GIY58920.1"/>
    </source>
</evidence>
<keyword evidence="2" id="KW-1185">Reference proteome</keyword>
<dbReference type="EMBL" id="BPLQ01011568">
    <property type="protein sequence ID" value="GIY58920.1"/>
    <property type="molecule type" value="Genomic_DNA"/>
</dbReference>
<protein>
    <submittedName>
        <fullName evidence="1">Uncharacterized protein</fullName>
    </submittedName>
</protein>